<protein>
    <submittedName>
        <fullName evidence="1">Uncharacterized protein</fullName>
    </submittedName>
</protein>
<sequence>MEFFGSNEFLAKLRAVLYVGNDIKRLPSFQITFHYLLHIQACIKNCGPCWVYWQYPIELIWIRDGGEEPSLDYTLNNKEFIVLSNFYRANLDEPILELNDWGVKYAKLRTGEGYMIGSLMSKVAANARDNSCIIGKYQLLAYIHNAKNV</sequence>
<accession>A0A397VN48</accession>
<evidence type="ECO:0000313" key="1">
    <source>
        <dbReference type="EMBL" id="RIB20606.1"/>
    </source>
</evidence>
<reference evidence="1 2" key="1">
    <citation type="submission" date="2018-06" db="EMBL/GenBank/DDBJ databases">
        <title>Comparative genomics reveals the genomic features of Rhizophagus irregularis, R. cerebriforme, R. diaphanum and Gigaspora rosea, and their symbiotic lifestyle signature.</title>
        <authorList>
            <person name="Morin E."/>
            <person name="San Clemente H."/>
            <person name="Chen E.C.H."/>
            <person name="De La Providencia I."/>
            <person name="Hainaut M."/>
            <person name="Kuo A."/>
            <person name="Kohler A."/>
            <person name="Murat C."/>
            <person name="Tang N."/>
            <person name="Roy S."/>
            <person name="Loubradou J."/>
            <person name="Henrissat B."/>
            <person name="Grigoriev I.V."/>
            <person name="Corradi N."/>
            <person name="Roux C."/>
            <person name="Martin F.M."/>
        </authorList>
    </citation>
    <scope>NUCLEOTIDE SEQUENCE [LARGE SCALE GENOMIC DNA]</scope>
    <source>
        <strain evidence="1 2">DAOM 194757</strain>
    </source>
</reference>
<keyword evidence="2" id="KW-1185">Reference proteome</keyword>
<comment type="caution">
    <text evidence="1">The sequence shown here is derived from an EMBL/GenBank/DDBJ whole genome shotgun (WGS) entry which is preliminary data.</text>
</comment>
<evidence type="ECO:0000313" key="2">
    <source>
        <dbReference type="Proteomes" id="UP000266673"/>
    </source>
</evidence>
<proteinExistence type="predicted"/>
<dbReference type="EMBL" id="QKWP01000408">
    <property type="protein sequence ID" value="RIB20606.1"/>
    <property type="molecule type" value="Genomic_DNA"/>
</dbReference>
<name>A0A397VN48_9GLOM</name>
<organism evidence="1 2">
    <name type="scientific">Gigaspora rosea</name>
    <dbReference type="NCBI Taxonomy" id="44941"/>
    <lineage>
        <taxon>Eukaryota</taxon>
        <taxon>Fungi</taxon>
        <taxon>Fungi incertae sedis</taxon>
        <taxon>Mucoromycota</taxon>
        <taxon>Glomeromycotina</taxon>
        <taxon>Glomeromycetes</taxon>
        <taxon>Diversisporales</taxon>
        <taxon>Gigasporaceae</taxon>
        <taxon>Gigaspora</taxon>
    </lineage>
</organism>
<dbReference type="OrthoDB" id="2437795at2759"/>
<dbReference type="Proteomes" id="UP000266673">
    <property type="component" value="Unassembled WGS sequence"/>
</dbReference>
<dbReference type="AlphaFoldDB" id="A0A397VN48"/>
<gene>
    <name evidence="1" type="ORF">C2G38_2178855</name>
</gene>